<gene>
    <name evidence="2" type="ORF">Cgig2_019793</name>
</gene>
<evidence type="ECO:0000256" key="1">
    <source>
        <dbReference type="SAM" id="MobiDB-lite"/>
    </source>
</evidence>
<evidence type="ECO:0000313" key="2">
    <source>
        <dbReference type="EMBL" id="KAJ8433725.1"/>
    </source>
</evidence>
<reference evidence="2" key="1">
    <citation type="submission" date="2022-04" db="EMBL/GenBank/DDBJ databases">
        <title>Carnegiea gigantea Genome sequencing and assembly v2.</title>
        <authorList>
            <person name="Copetti D."/>
            <person name="Sanderson M.J."/>
            <person name="Burquez A."/>
            <person name="Wojciechowski M.F."/>
        </authorList>
    </citation>
    <scope>NUCLEOTIDE SEQUENCE</scope>
    <source>
        <strain evidence="2">SGP5-SGP5p</strain>
        <tissue evidence="2">Aerial part</tissue>
    </source>
</reference>
<dbReference type="EMBL" id="JAKOGI010000519">
    <property type="protein sequence ID" value="KAJ8433725.1"/>
    <property type="molecule type" value="Genomic_DNA"/>
</dbReference>
<dbReference type="Proteomes" id="UP001153076">
    <property type="component" value="Unassembled WGS sequence"/>
</dbReference>
<feature type="compositionally biased region" description="Low complexity" evidence="1">
    <location>
        <begin position="68"/>
        <end position="87"/>
    </location>
</feature>
<comment type="caution">
    <text evidence="2">The sequence shown here is derived from an EMBL/GenBank/DDBJ whole genome shotgun (WGS) entry which is preliminary data.</text>
</comment>
<name>A0A9Q1QAD0_9CARY</name>
<organism evidence="2 3">
    <name type="scientific">Carnegiea gigantea</name>
    <dbReference type="NCBI Taxonomy" id="171969"/>
    <lineage>
        <taxon>Eukaryota</taxon>
        <taxon>Viridiplantae</taxon>
        <taxon>Streptophyta</taxon>
        <taxon>Embryophyta</taxon>
        <taxon>Tracheophyta</taxon>
        <taxon>Spermatophyta</taxon>
        <taxon>Magnoliopsida</taxon>
        <taxon>eudicotyledons</taxon>
        <taxon>Gunneridae</taxon>
        <taxon>Pentapetalae</taxon>
        <taxon>Caryophyllales</taxon>
        <taxon>Cactineae</taxon>
        <taxon>Cactaceae</taxon>
        <taxon>Cactoideae</taxon>
        <taxon>Echinocereeae</taxon>
        <taxon>Carnegiea</taxon>
    </lineage>
</organism>
<protein>
    <submittedName>
        <fullName evidence="2">Uncharacterized protein</fullName>
    </submittedName>
</protein>
<dbReference type="OrthoDB" id="1750612at2759"/>
<feature type="compositionally biased region" description="Polar residues" evidence="1">
    <location>
        <begin position="51"/>
        <end position="61"/>
    </location>
</feature>
<feature type="compositionally biased region" description="Basic residues" evidence="1">
    <location>
        <begin position="1"/>
        <end position="12"/>
    </location>
</feature>
<proteinExistence type="predicted"/>
<feature type="region of interest" description="Disordered" evidence="1">
    <location>
        <begin position="1"/>
        <end position="92"/>
    </location>
</feature>
<feature type="compositionally biased region" description="Polar residues" evidence="1">
    <location>
        <begin position="17"/>
        <end position="43"/>
    </location>
</feature>
<keyword evidence="3" id="KW-1185">Reference proteome</keyword>
<accession>A0A9Q1QAD0</accession>
<dbReference type="AlphaFoldDB" id="A0A9Q1QAD0"/>
<evidence type="ECO:0000313" key="3">
    <source>
        <dbReference type="Proteomes" id="UP001153076"/>
    </source>
</evidence>
<sequence>MSEKGRTKKKFRFTFTSSQGTPASTASPTIDPIQNSILTSSPPFHNHTRPHTQLSTIQPTHLSFGHVPISTTTPIATSAPSTTPKTSQPLQEVSQPIEEVQQQTKMKIFLRGKEFYPNHTHVIHAISNIMRSKYDSPYHNWKEIPIEVRNMWFDKLQ</sequence>